<keyword evidence="2" id="KW-1185">Reference proteome</keyword>
<comment type="caution">
    <text evidence="1">The sequence shown here is derived from an EMBL/GenBank/DDBJ whole genome shotgun (WGS) entry which is preliminary data.</text>
</comment>
<organism evidence="1 2">
    <name type="scientific">Streptosporangium algeriense</name>
    <dbReference type="NCBI Taxonomy" id="1682748"/>
    <lineage>
        <taxon>Bacteria</taxon>
        <taxon>Bacillati</taxon>
        <taxon>Actinomycetota</taxon>
        <taxon>Actinomycetes</taxon>
        <taxon>Streptosporangiales</taxon>
        <taxon>Streptosporangiaceae</taxon>
        <taxon>Streptosporangium</taxon>
    </lineage>
</organism>
<dbReference type="Proteomes" id="UP001597024">
    <property type="component" value="Unassembled WGS sequence"/>
</dbReference>
<gene>
    <name evidence="1" type="ORF">ACFQ08_08280</name>
</gene>
<proteinExistence type="predicted"/>
<evidence type="ECO:0000313" key="2">
    <source>
        <dbReference type="Proteomes" id="UP001597024"/>
    </source>
</evidence>
<evidence type="ECO:0008006" key="3">
    <source>
        <dbReference type="Google" id="ProtNLM"/>
    </source>
</evidence>
<evidence type="ECO:0000313" key="1">
    <source>
        <dbReference type="EMBL" id="MFD0884550.1"/>
    </source>
</evidence>
<protein>
    <recommendedName>
        <fullName evidence="3">PIN domain-containing protein</fullName>
    </recommendedName>
</protein>
<dbReference type="EMBL" id="JBHTHX010000185">
    <property type="protein sequence ID" value="MFD0884550.1"/>
    <property type="molecule type" value="Genomic_DNA"/>
</dbReference>
<sequence length="135" mass="14111">MIGRVFDSSALRAWGLRNSRFVDAAVFMRAEHTGYVVPIVTTTPALTAALAQLPDTAVPVLDALLGMEIVIVESLTPGSASSVAAMLRAAGPYAAEQLTAASVVHAARRRGLPVVTGNPFPLHALDPTVEIDLIP</sequence>
<accession>A0ABW3DKX7</accession>
<name>A0ABW3DKX7_9ACTN</name>
<reference evidence="2" key="1">
    <citation type="journal article" date="2019" name="Int. J. Syst. Evol. Microbiol.">
        <title>The Global Catalogue of Microorganisms (GCM) 10K type strain sequencing project: providing services to taxonomists for standard genome sequencing and annotation.</title>
        <authorList>
            <consortium name="The Broad Institute Genomics Platform"/>
            <consortium name="The Broad Institute Genome Sequencing Center for Infectious Disease"/>
            <person name="Wu L."/>
            <person name="Ma J."/>
        </authorList>
    </citation>
    <scope>NUCLEOTIDE SEQUENCE [LARGE SCALE GENOMIC DNA]</scope>
    <source>
        <strain evidence="2">CCUG 62974</strain>
    </source>
</reference>